<dbReference type="EMBL" id="JAAGMR010000273">
    <property type="protein sequence ID" value="NEB94704.1"/>
    <property type="molecule type" value="Genomic_DNA"/>
</dbReference>
<feature type="domain" description="Glycosyltransferase 2-like" evidence="1">
    <location>
        <begin position="6"/>
        <end position="63"/>
    </location>
</feature>
<keyword evidence="2" id="KW-0808">Transferase</keyword>
<organism evidence="2 3">
    <name type="scientific">Streptomyces bauhiniae</name>
    <dbReference type="NCBI Taxonomy" id="2340725"/>
    <lineage>
        <taxon>Bacteria</taxon>
        <taxon>Bacillati</taxon>
        <taxon>Actinomycetota</taxon>
        <taxon>Actinomycetes</taxon>
        <taxon>Kitasatosporales</taxon>
        <taxon>Streptomycetaceae</taxon>
        <taxon>Streptomyces</taxon>
    </lineage>
</organism>
<dbReference type="GO" id="GO:0016758">
    <property type="term" value="F:hexosyltransferase activity"/>
    <property type="evidence" value="ECO:0007669"/>
    <property type="project" value="UniProtKB-ARBA"/>
</dbReference>
<proteinExistence type="predicted"/>
<evidence type="ECO:0000313" key="2">
    <source>
        <dbReference type="EMBL" id="NEB94704.1"/>
    </source>
</evidence>
<dbReference type="CDD" id="cd00761">
    <property type="entry name" value="Glyco_tranf_GTA_type"/>
    <property type="match status" value="1"/>
</dbReference>
<dbReference type="InterPro" id="IPR029044">
    <property type="entry name" value="Nucleotide-diphossugar_trans"/>
</dbReference>
<dbReference type="Proteomes" id="UP000470520">
    <property type="component" value="Unassembled WGS sequence"/>
</dbReference>
<name>A0A7K3QXQ5_9ACTN</name>
<dbReference type="AlphaFoldDB" id="A0A7K3QXQ5"/>
<dbReference type="PANTHER" id="PTHR22916:SF3">
    <property type="entry name" value="UDP-GLCNAC:BETAGAL BETA-1,3-N-ACETYLGLUCOSAMINYLTRANSFERASE-LIKE PROTEIN 1"/>
    <property type="match status" value="1"/>
</dbReference>
<dbReference type="PANTHER" id="PTHR22916">
    <property type="entry name" value="GLYCOSYLTRANSFERASE"/>
    <property type="match status" value="1"/>
</dbReference>
<dbReference type="RefSeq" id="WP_164192377.1">
    <property type="nucleotide sequence ID" value="NZ_JAAGMR010000273.1"/>
</dbReference>
<dbReference type="Pfam" id="PF00535">
    <property type="entry name" value="Glycos_transf_2"/>
    <property type="match status" value="1"/>
</dbReference>
<accession>A0A7K3QXQ5</accession>
<evidence type="ECO:0000259" key="1">
    <source>
        <dbReference type="Pfam" id="PF00535"/>
    </source>
</evidence>
<dbReference type="InterPro" id="IPR001173">
    <property type="entry name" value="Glyco_trans_2-like"/>
</dbReference>
<comment type="caution">
    <text evidence="2">The sequence shown here is derived from an EMBL/GenBank/DDBJ whole genome shotgun (WGS) entry which is preliminary data.</text>
</comment>
<feature type="non-terminal residue" evidence="2">
    <location>
        <position position="63"/>
    </location>
</feature>
<gene>
    <name evidence="2" type="ORF">G3I21_24000</name>
</gene>
<dbReference type="SUPFAM" id="SSF53448">
    <property type="entry name" value="Nucleotide-diphospho-sugar transferases"/>
    <property type="match status" value="1"/>
</dbReference>
<protein>
    <submittedName>
        <fullName evidence="2">Glycosyltransferase</fullName>
    </submittedName>
</protein>
<evidence type="ECO:0000313" key="3">
    <source>
        <dbReference type="Proteomes" id="UP000470520"/>
    </source>
</evidence>
<sequence>MAPRLTVVVPLYNVEEYLGACLTSLAEQTMPDLEVVLVDDGSTDDGPSLAQEFADRDPRFRLI</sequence>
<dbReference type="Gene3D" id="3.90.550.10">
    <property type="entry name" value="Spore Coat Polysaccharide Biosynthesis Protein SpsA, Chain A"/>
    <property type="match status" value="1"/>
</dbReference>
<reference evidence="2 3" key="1">
    <citation type="submission" date="2020-01" db="EMBL/GenBank/DDBJ databases">
        <title>Insect and environment-associated Actinomycetes.</title>
        <authorList>
            <person name="Currrie C."/>
            <person name="Chevrette M."/>
            <person name="Carlson C."/>
            <person name="Stubbendieck R."/>
            <person name="Wendt-Pienkowski E."/>
        </authorList>
    </citation>
    <scope>NUCLEOTIDE SEQUENCE [LARGE SCALE GENOMIC DNA]</scope>
    <source>
        <strain evidence="2 3">SID7754</strain>
    </source>
</reference>